<dbReference type="InterPro" id="IPR023614">
    <property type="entry name" value="Porin_dom_sf"/>
</dbReference>
<dbReference type="GeneID" id="8855818"/>
<accession>D2VSP3</accession>
<dbReference type="Pfam" id="PF01459">
    <property type="entry name" value="Porin_3"/>
    <property type="match status" value="1"/>
</dbReference>
<proteinExistence type="predicted"/>
<organism evidence="2">
    <name type="scientific">Naegleria gruberi</name>
    <name type="common">Amoeba</name>
    <dbReference type="NCBI Taxonomy" id="5762"/>
    <lineage>
        <taxon>Eukaryota</taxon>
        <taxon>Discoba</taxon>
        <taxon>Heterolobosea</taxon>
        <taxon>Tetramitia</taxon>
        <taxon>Eutetramitia</taxon>
        <taxon>Vahlkampfiidae</taxon>
        <taxon>Naegleria</taxon>
    </lineage>
</organism>
<dbReference type="Proteomes" id="UP000006671">
    <property type="component" value="Unassembled WGS sequence"/>
</dbReference>
<dbReference type="InParanoid" id="D2VSP3"/>
<dbReference type="OMA" id="YTAEKFH"/>
<reference evidence="1 2" key="1">
    <citation type="journal article" date="2010" name="Cell">
        <title>The genome of Naegleria gruberi illuminates early eukaryotic versatility.</title>
        <authorList>
            <person name="Fritz-Laylin L.K."/>
            <person name="Prochnik S.E."/>
            <person name="Ginger M.L."/>
            <person name="Dacks J.B."/>
            <person name="Carpenter M.L."/>
            <person name="Field M.C."/>
            <person name="Kuo A."/>
            <person name="Paredez A."/>
            <person name="Chapman J."/>
            <person name="Pham J."/>
            <person name="Shu S."/>
            <person name="Neupane R."/>
            <person name="Cipriano M."/>
            <person name="Mancuso J."/>
            <person name="Tu H."/>
            <person name="Salamov A."/>
            <person name="Lindquist E."/>
            <person name="Shapiro H."/>
            <person name="Lucas S."/>
            <person name="Grigoriev I.V."/>
            <person name="Cande W.Z."/>
            <person name="Fulton C."/>
            <person name="Rokhsar D.S."/>
            <person name="Dawson S.C."/>
        </authorList>
    </citation>
    <scope>NUCLEOTIDE SEQUENCE [LARGE SCALE GENOMIC DNA]</scope>
    <source>
        <strain evidence="1 2">NEG-M</strain>
    </source>
</reference>
<dbReference type="RefSeq" id="XP_002672902.1">
    <property type="nucleotide sequence ID" value="XM_002672856.1"/>
</dbReference>
<dbReference type="FunCoup" id="D2VSP3">
    <property type="interactions" value="218"/>
</dbReference>
<name>D2VSP3_NAEGR</name>
<dbReference type="Gene3D" id="2.40.160.10">
    <property type="entry name" value="Porin"/>
    <property type="match status" value="1"/>
</dbReference>
<protein>
    <submittedName>
        <fullName evidence="1">Predicted protein</fullName>
    </submittedName>
</protein>
<dbReference type="GO" id="GO:0008308">
    <property type="term" value="F:voltage-gated monoatomic anion channel activity"/>
    <property type="evidence" value="ECO:0007669"/>
    <property type="project" value="InterPro"/>
</dbReference>
<keyword evidence="2" id="KW-1185">Reference proteome</keyword>
<gene>
    <name evidence="1" type="ORF">NAEGRDRAFT_56305</name>
</gene>
<dbReference type="PANTHER" id="PTHR11743:SF70">
    <property type="entry name" value="GH26960P-RELATED"/>
    <property type="match status" value="1"/>
</dbReference>
<dbReference type="InterPro" id="IPR027246">
    <property type="entry name" value="Porin_Euk/Tom40"/>
</dbReference>
<dbReference type="InterPro" id="IPR001925">
    <property type="entry name" value="Porin_Euk"/>
</dbReference>
<evidence type="ECO:0000313" key="1">
    <source>
        <dbReference type="EMBL" id="EFC40158.1"/>
    </source>
</evidence>
<dbReference type="OrthoDB" id="7827681at2759"/>
<dbReference type="VEuPathDB" id="AmoebaDB:NAEGRDRAFT_56305"/>
<dbReference type="GO" id="GO:0005741">
    <property type="term" value="C:mitochondrial outer membrane"/>
    <property type="evidence" value="ECO:0007669"/>
    <property type="project" value="InterPro"/>
</dbReference>
<evidence type="ECO:0000313" key="2">
    <source>
        <dbReference type="Proteomes" id="UP000006671"/>
    </source>
</evidence>
<dbReference type="STRING" id="5762.D2VSP3"/>
<dbReference type="PANTHER" id="PTHR11743">
    <property type="entry name" value="VOLTAGE-DEPENDENT ANION-SELECTIVE CHANNEL"/>
    <property type="match status" value="1"/>
</dbReference>
<dbReference type="KEGG" id="ngr:NAEGRDRAFT_56305"/>
<dbReference type="EMBL" id="GG738894">
    <property type="protein sequence ID" value="EFC40158.1"/>
    <property type="molecule type" value="Genomic_DNA"/>
</dbReference>
<dbReference type="AlphaFoldDB" id="D2VSP3"/>
<sequence length="285" mass="29905">MYSFATLYKPVKSILSTDSADKVSISVSTKANPDFSVAVRGARANADGKVESSLSWSQKLKQGGVAYTVNGSLDQDATVGVTVVASGVAKGLNADLSSKMKTACADNKVTGNLDYTAEKFHLTGNFDHTCGGALLLTATATAQVVEGLVVGGDAQIKALPKEANPLKKYTVGARYSMKNIDVATQLEDSLKKIRVGYAQKIDDSVSVAGEFAHELKSDKAPVFTLGTQYKIDSDSSIKANINTKGIANATYSLTVNPRLTTSISAEADVFAKNVSKVGLSINYSA</sequence>